<dbReference type="GO" id="GO:0016787">
    <property type="term" value="F:hydrolase activity"/>
    <property type="evidence" value="ECO:0007669"/>
    <property type="project" value="UniProtKB-UniRule"/>
</dbReference>
<dbReference type="InterPro" id="IPR014017">
    <property type="entry name" value="DNA_helicase_UvrD-like_C"/>
</dbReference>
<dbReference type="GO" id="GO:0000725">
    <property type="term" value="P:recombinational repair"/>
    <property type="evidence" value="ECO:0007669"/>
    <property type="project" value="TreeGrafter"/>
</dbReference>
<comment type="catalytic activity">
    <reaction evidence="11">
        <text>ATP + H2O = ADP + phosphate + H(+)</text>
        <dbReference type="Rhea" id="RHEA:13065"/>
        <dbReference type="ChEBI" id="CHEBI:15377"/>
        <dbReference type="ChEBI" id="CHEBI:15378"/>
        <dbReference type="ChEBI" id="CHEBI:30616"/>
        <dbReference type="ChEBI" id="CHEBI:43474"/>
        <dbReference type="ChEBI" id="CHEBI:456216"/>
        <dbReference type="EC" id="5.6.2.4"/>
    </reaction>
</comment>
<evidence type="ECO:0000313" key="17">
    <source>
        <dbReference type="Proteomes" id="UP000465712"/>
    </source>
</evidence>
<evidence type="ECO:0000256" key="10">
    <source>
        <dbReference type="ARBA" id="ARBA00034923"/>
    </source>
</evidence>
<dbReference type="Gene3D" id="1.10.486.10">
    <property type="entry name" value="PCRA, domain 4"/>
    <property type="match status" value="1"/>
</dbReference>
<evidence type="ECO:0000259" key="14">
    <source>
        <dbReference type="PROSITE" id="PS51198"/>
    </source>
</evidence>
<dbReference type="Pfam" id="PF13361">
    <property type="entry name" value="UvrD_C"/>
    <property type="match status" value="1"/>
</dbReference>
<organism evidence="16 17">
    <name type="scientific">Photobacterium halotolerans</name>
    <dbReference type="NCBI Taxonomy" id="265726"/>
    <lineage>
        <taxon>Bacteria</taxon>
        <taxon>Pseudomonadati</taxon>
        <taxon>Pseudomonadota</taxon>
        <taxon>Gammaproteobacteria</taxon>
        <taxon>Vibrionales</taxon>
        <taxon>Vibrionaceae</taxon>
        <taxon>Photobacterium</taxon>
    </lineage>
</organism>
<dbReference type="InterPro" id="IPR013986">
    <property type="entry name" value="DExx_box_DNA_helicase_dom_sf"/>
</dbReference>
<feature type="binding site" evidence="12">
    <location>
        <begin position="23"/>
        <end position="30"/>
    </location>
    <ligand>
        <name>ATP</name>
        <dbReference type="ChEBI" id="CHEBI:30616"/>
    </ligand>
</feature>
<feature type="domain" description="UvrD-like helicase C-terminal" evidence="15">
    <location>
        <begin position="289"/>
        <end position="572"/>
    </location>
</feature>
<evidence type="ECO:0000256" key="9">
    <source>
        <dbReference type="ARBA" id="ARBA00034808"/>
    </source>
</evidence>
<dbReference type="GO" id="GO:0005524">
    <property type="term" value="F:ATP binding"/>
    <property type="evidence" value="ECO:0007669"/>
    <property type="project" value="UniProtKB-UniRule"/>
</dbReference>
<evidence type="ECO:0000256" key="7">
    <source>
        <dbReference type="ARBA" id="ARBA00023235"/>
    </source>
</evidence>
<feature type="region of interest" description="Disordered" evidence="13">
    <location>
        <begin position="678"/>
        <end position="698"/>
    </location>
</feature>
<dbReference type="InterPro" id="IPR027417">
    <property type="entry name" value="P-loop_NTPase"/>
</dbReference>
<dbReference type="Pfam" id="PF00580">
    <property type="entry name" value="UvrD-helicase"/>
    <property type="match status" value="1"/>
</dbReference>
<dbReference type="PROSITE" id="PS51217">
    <property type="entry name" value="UVRD_HELICASE_CTER"/>
    <property type="match status" value="1"/>
</dbReference>
<evidence type="ECO:0000256" key="2">
    <source>
        <dbReference type="ARBA" id="ARBA00022741"/>
    </source>
</evidence>
<evidence type="ECO:0000256" key="3">
    <source>
        <dbReference type="ARBA" id="ARBA00022801"/>
    </source>
</evidence>
<proteinExistence type="inferred from homology"/>
<keyword evidence="7" id="KW-0413">Isomerase</keyword>
<dbReference type="SUPFAM" id="SSF52540">
    <property type="entry name" value="P-loop containing nucleoside triphosphate hydrolases"/>
    <property type="match status" value="1"/>
</dbReference>
<dbReference type="RefSeq" id="WP_161444365.1">
    <property type="nucleotide sequence ID" value="NZ_WXWW01000140.1"/>
</dbReference>
<dbReference type="PROSITE" id="PS51198">
    <property type="entry name" value="UVRD_HELICASE_ATP_BIND"/>
    <property type="match status" value="1"/>
</dbReference>
<dbReference type="InterPro" id="IPR000212">
    <property type="entry name" value="DNA_helicase_UvrD/REP"/>
</dbReference>
<evidence type="ECO:0000256" key="11">
    <source>
        <dbReference type="ARBA" id="ARBA00048988"/>
    </source>
</evidence>
<evidence type="ECO:0000259" key="15">
    <source>
        <dbReference type="PROSITE" id="PS51217"/>
    </source>
</evidence>
<evidence type="ECO:0000256" key="1">
    <source>
        <dbReference type="ARBA" id="ARBA00009922"/>
    </source>
</evidence>
<dbReference type="GO" id="GO:0003677">
    <property type="term" value="F:DNA binding"/>
    <property type="evidence" value="ECO:0007669"/>
    <property type="project" value="UniProtKB-KW"/>
</dbReference>
<keyword evidence="2 12" id="KW-0547">Nucleotide-binding</keyword>
<dbReference type="AlphaFoldDB" id="A0A7X5ARP9"/>
<keyword evidence="3 12" id="KW-0378">Hydrolase</keyword>
<keyword evidence="6" id="KW-0238">DNA-binding</keyword>
<dbReference type="Gene3D" id="3.40.50.300">
    <property type="entry name" value="P-loop containing nucleotide triphosphate hydrolases"/>
    <property type="match status" value="2"/>
</dbReference>
<feature type="compositionally biased region" description="Low complexity" evidence="13">
    <location>
        <begin position="678"/>
        <end position="687"/>
    </location>
</feature>
<feature type="domain" description="UvrD-like helicase ATP-binding" evidence="14">
    <location>
        <begin position="2"/>
        <end position="288"/>
    </location>
</feature>
<comment type="catalytic activity">
    <reaction evidence="8">
        <text>Couples ATP hydrolysis with the unwinding of duplex DNA by translocating in the 3'-5' direction.</text>
        <dbReference type="EC" id="5.6.2.4"/>
    </reaction>
</comment>
<evidence type="ECO:0000256" key="13">
    <source>
        <dbReference type="SAM" id="MobiDB-lite"/>
    </source>
</evidence>
<comment type="caution">
    <text evidence="16">The sequence shown here is derived from an EMBL/GenBank/DDBJ whole genome shotgun (WGS) entry which is preliminary data.</text>
</comment>
<dbReference type="EC" id="5.6.2.4" evidence="9"/>
<dbReference type="Proteomes" id="UP000465712">
    <property type="component" value="Unassembled WGS sequence"/>
</dbReference>
<evidence type="ECO:0000256" key="12">
    <source>
        <dbReference type="PROSITE-ProRule" id="PRU00560"/>
    </source>
</evidence>
<evidence type="ECO:0000313" key="16">
    <source>
        <dbReference type="EMBL" id="NAW65344.1"/>
    </source>
</evidence>
<dbReference type="PANTHER" id="PTHR11070:SF2">
    <property type="entry name" value="ATP-DEPENDENT DNA HELICASE SRS2"/>
    <property type="match status" value="1"/>
</dbReference>
<dbReference type="Gene3D" id="1.10.10.160">
    <property type="match status" value="1"/>
</dbReference>
<accession>A0A7X5ARP9</accession>
<dbReference type="PANTHER" id="PTHR11070">
    <property type="entry name" value="UVRD / RECB / PCRA DNA HELICASE FAMILY MEMBER"/>
    <property type="match status" value="1"/>
</dbReference>
<keyword evidence="5 12" id="KW-0067">ATP-binding</keyword>
<dbReference type="CDD" id="cd17932">
    <property type="entry name" value="DEXQc_UvrD"/>
    <property type="match status" value="1"/>
</dbReference>
<dbReference type="EMBL" id="WXWW01000140">
    <property type="protein sequence ID" value="NAW65344.1"/>
    <property type="molecule type" value="Genomic_DNA"/>
</dbReference>
<keyword evidence="4 12" id="KW-0347">Helicase</keyword>
<name>A0A7X5ARP9_9GAMM</name>
<comment type="similarity">
    <text evidence="1">Belongs to the helicase family. UvrD subfamily.</text>
</comment>
<protein>
    <recommendedName>
        <fullName evidence="9">DNA 3'-5' helicase</fullName>
        <ecNumber evidence="9">5.6.2.4</ecNumber>
    </recommendedName>
    <alternativeName>
        <fullName evidence="10">DNA 3'-5' helicase II</fullName>
    </alternativeName>
</protein>
<gene>
    <name evidence="16" type="ORF">CAG72_08955</name>
</gene>
<dbReference type="GO" id="GO:0043138">
    <property type="term" value="F:3'-5' DNA helicase activity"/>
    <property type="evidence" value="ECO:0007669"/>
    <property type="project" value="UniProtKB-EC"/>
</dbReference>
<evidence type="ECO:0000256" key="4">
    <source>
        <dbReference type="ARBA" id="ARBA00022806"/>
    </source>
</evidence>
<sequence length="786" mass="89022">MMHFTSEQQCFIQHREGNALCIAGAGTGKTTTLVGLIQTQLDMRPASEMLVLMFNSDIRRDFQQKLNQSGITQPVPVHTFHSFCLRVLNQSGYLAETGYSVDFNPGENDKSLAKQVLRQMAGKETAYSKQQQLKEPKTLELLLSFVGLVKAHMLPPHEVFAMAGINNDYRFILDAYIAFEHLRQAQKLLFFDDWLVTVVSLLEQNASLRAHCQQQCRLLVVDEFQDINNAQYRLLKQLLGPDCQLIAVGDVDQCIYTWRGSAPQFMLNFERDFAPAQVYSLSQTFRFGHSLALAASHLIAHNQARFSDFLTVPADNIPDTQVNLIGSPRQVGEIVSAVQAYIEQGGQPDDIAILVRRWSQTLLFELAFLSKQIPYHMPVPSVLANSREVRLLMEVMTLAIGRFAQLNDQDRSALLFSLLSFPHCYVPNKALRPLCDQLVKIPDSRWVGFAERHAQVNPNLKLDNLIERLELFTRLQRKGGQKAFDVFEQYRRESGLDSWIWKTEATASEIEEAIDRLDAVSTVLESMDQRCEKALQYFEFYTAQSRDTGQGQADQKPRSASVQVTTIFRAKGCEYQRVFLPFWDKDAFPYRNPAATDMKTDKEEERRLAYVALTRAKAYSAVYYTDAEKKGKRNASTFVREAAIEQAKAIGPALYQNGPLPAAQSPVTERYYQRVGRAADAAQSASSRTPHKTLSRANNHSLNHAKASQANHVNTAAYSYLWAIEQPLPDNAEKVIRSLIRTKNARYLDAEITRLLRDLETAADSKKSVLVKRLIAVSHARRQVLR</sequence>
<reference evidence="16 17" key="1">
    <citation type="submission" date="2017-05" db="EMBL/GenBank/DDBJ databases">
        <title>High clonality and local adaptation shapes Vibrionaceae linages within an endangered oasis.</title>
        <authorList>
            <person name="Vazquez-Rosas-Landa M."/>
        </authorList>
    </citation>
    <scope>NUCLEOTIDE SEQUENCE [LARGE SCALE GENOMIC DNA]</scope>
    <source>
        <strain evidence="16 17">P46_P4S1P180</strain>
    </source>
</reference>
<evidence type="ECO:0000256" key="8">
    <source>
        <dbReference type="ARBA" id="ARBA00034617"/>
    </source>
</evidence>
<evidence type="ECO:0000256" key="6">
    <source>
        <dbReference type="ARBA" id="ARBA00023125"/>
    </source>
</evidence>
<evidence type="ECO:0000256" key="5">
    <source>
        <dbReference type="ARBA" id="ARBA00022840"/>
    </source>
</evidence>
<dbReference type="InterPro" id="IPR014016">
    <property type="entry name" value="UvrD-like_ATP-bd"/>
</dbReference>